<dbReference type="GeneID" id="36588032"/>
<feature type="domain" description="DUF7708" evidence="2">
    <location>
        <begin position="1"/>
        <end position="133"/>
    </location>
</feature>
<dbReference type="AlphaFoldDB" id="A0A2J6TE21"/>
<dbReference type="Proteomes" id="UP000235371">
    <property type="component" value="Unassembled WGS sequence"/>
</dbReference>
<name>A0A2J6TE21_9HELO</name>
<dbReference type="InterPro" id="IPR056125">
    <property type="entry name" value="DUF7708"/>
</dbReference>
<gene>
    <name evidence="3" type="ORF">K444DRAFT_611496</name>
</gene>
<feature type="coiled-coil region" evidence="1">
    <location>
        <begin position="150"/>
        <end position="186"/>
    </location>
</feature>
<dbReference type="Pfam" id="PF24809">
    <property type="entry name" value="DUF7708"/>
    <property type="match status" value="1"/>
</dbReference>
<evidence type="ECO:0000313" key="3">
    <source>
        <dbReference type="EMBL" id="PMD61239.1"/>
    </source>
</evidence>
<dbReference type="OrthoDB" id="4772757at2759"/>
<keyword evidence="4" id="KW-1185">Reference proteome</keyword>
<dbReference type="RefSeq" id="XP_024738143.1">
    <property type="nucleotide sequence ID" value="XM_024879955.1"/>
</dbReference>
<evidence type="ECO:0000313" key="4">
    <source>
        <dbReference type="Proteomes" id="UP000235371"/>
    </source>
</evidence>
<keyword evidence="1" id="KW-0175">Coiled coil</keyword>
<organism evidence="3 4">
    <name type="scientific">Hyaloscypha bicolor E</name>
    <dbReference type="NCBI Taxonomy" id="1095630"/>
    <lineage>
        <taxon>Eukaryota</taxon>
        <taxon>Fungi</taxon>
        <taxon>Dikarya</taxon>
        <taxon>Ascomycota</taxon>
        <taxon>Pezizomycotina</taxon>
        <taxon>Leotiomycetes</taxon>
        <taxon>Helotiales</taxon>
        <taxon>Hyaloscyphaceae</taxon>
        <taxon>Hyaloscypha</taxon>
        <taxon>Hyaloscypha bicolor</taxon>
    </lineage>
</organism>
<evidence type="ECO:0000259" key="2">
    <source>
        <dbReference type="Pfam" id="PF24809"/>
    </source>
</evidence>
<dbReference type="InParanoid" id="A0A2J6TE21"/>
<dbReference type="PANTHER" id="PTHR10039">
    <property type="entry name" value="AMELOGENIN"/>
    <property type="match status" value="1"/>
</dbReference>
<proteinExistence type="predicted"/>
<dbReference type="EMBL" id="KZ613786">
    <property type="protein sequence ID" value="PMD61239.1"/>
    <property type="molecule type" value="Genomic_DNA"/>
</dbReference>
<dbReference type="PANTHER" id="PTHR10039:SF14">
    <property type="entry name" value="NACHT DOMAIN-CONTAINING PROTEIN"/>
    <property type="match status" value="1"/>
</dbReference>
<evidence type="ECO:0000256" key="1">
    <source>
        <dbReference type="SAM" id="Coils"/>
    </source>
</evidence>
<reference evidence="3 4" key="1">
    <citation type="submission" date="2016-04" db="EMBL/GenBank/DDBJ databases">
        <title>A degradative enzymes factory behind the ericoid mycorrhizal symbiosis.</title>
        <authorList>
            <consortium name="DOE Joint Genome Institute"/>
            <person name="Martino E."/>
            <person name="Morin E."/>
            <person name="Grelet G."/>
            <person name="Kuo A."/>
            <person name="Kohler A."/>
            <person name="Daghino S."/>
            <person name="Barry K."/>
            <person name="Choi C."/>
            <person name="Cichocki N."/>
            <person name="Clum A."/>
            <person name="Copeland A."/>
            <person name="Hainaut M."/>
            <person name="Haridas S."/>
            <person name="Labutti K."/>
            <person name="Lindquist E."/>
            <person name="Lipzen A."/>
            <person name="Khouja H.-R."/>
            <person name="Murat C."/>
            <person name="Ohm R."/>
            <person name="Olson A."/>
            <person name="Spatafora J."/>
            <person name="Veneault-Fourrey C."/>
            <person name="Henrissat B."/>
            <person name="Grigoriev I."/>
            <person name="Martin F."/>
            <person name="Perotto S."/>
        </authorList>
    </citation>
    <scope>NUCLEOTIDE SEQUENCE [LARGE SCALE GENOMIC DNA]</scope>
    <source>
        <strain evidence="3 4">E</strain>
    </source>
</reference>
<accession>A0A2J6TE21</accession>
<sequence length="273" mass="32263">MNIFIQSNPQYSALFWGAFRLVLQLSSNLVTFFEKLLELLDQLLTFFPRYEEVAKLCNDENSERIRKNIEEIYVDFLGIFQIAVKVFTRSTGKLKRTPMVLGSLLWQPFDVKFKELLERMEVHNHNISEEVNVWKFKRDGKQIAATANWREYVQKEHQSAERERALAQEERRLMAEERRLMEADSEENAESRTKIPLLLSEIRDAKSHLEQQRLNATVARVQEWLRPSDHVDAREMNSKMRDGSTALWIFDHPQYRSWIDTEHCACPSGNKRS</sequence>
<protein>
    <recommendedName>
        <fullName evidence="2">DUF7708 domain-containing protein</fullName>
    </recommendedName>
</protein>